<keyword evidence="2" id="KW-1185">Reference proteome</keyword>
<sequence>MSIQFLDERLSIHRSDSSGTEILTATPLFIGDIGLQVLAAIPAGNAANVRVALNGIVGIQTDIGVFATINLTVERNSTGVAGTGVTILTESYSTEGVASFPPISVSAGDFPPASAVLAGQIRYTLFISVTDTESSLGLKGPVVFNGSASAGVTT</sequence>
<name>A0A7Z2VP17_9BACL</name>
<proteinExistence type="predicted"/>
<dbReference type="Proteomes" id="UP000502248">
    <property type="component" value="Chromosome"/>
</dbReference>
<gene>
    <name evidence="1" type="ORF">HH215_27300</name>
</gene>
<dbReference type="KEGG" id="cheb:HH215_27300"/>
<protein>
    <recommendedName>
        <fullName evidence="3">Exosporium protein C</fullName>
    </recommendedName>
</protein>
<evidence type="ECO:0008006" key="3">
    <source>
        <dbReference type="Google" id="ProtNLM"/>
    </source>
</evidence>
<dbReference type="EMBL" id="CP051680">
    <property type="protein sequence ID" value="QJD86507.1"/>
    <property type="molecule type" value="Genomic_DNA"/>
</dbReference>
<reference evidence="1 2" key="1">
    <citation type="submission" date="2020-04" db="EMBL/GenBank/DDBJ databases">
        <title>Genome sequencing of novel species.</title>
        <authorList>
            <person name="Heo J."/>
            <person name="Kim S.-J."/>
            <person name="Kim J.-S."/>
            <person name="Hong S.-B."/>
            <person name="Kwon S.-W."/>
        </authorList>
    </citation>
    <scope>NUCLEOTIDE SEQUENCE [LARGE SCALE GENOMIC DNA]</scope>
    <source>
        <strain evidence="1 2">MFER-1</strain>
    </source>
</reference>
<evidence type="ECO:0000313" key="1">
    <source>
        <dbReference type="EMBL" id="QJD86507.1"/>
    </source>
</evidence>
<accession>A0A7Z2VP17</accession>
<dbReference type="RefSeq" id="WP_169282756.1">
    <property type="nucleotide sequence ID" value="NZ_CP051680.1"/>
</dbReference>
<evidence type="ECO:0000313" key="2">
    <source>
        <dbReference type="Proteomes" id="UP000502248"/>
    </source>
</evidence>
<dbReference type="AlphaFoldDB" id="A0A7Z2VP17"/>
<organism evidence="1 2">
    <name type="scientific">Cohnella herbarum</name>
    <dbReference type="NCBI Taxonomy" id="2728023"/>
    <lineage>
        <taxon>Bacteria</taxon>
        <taxon>Bacillati</taxon>
        <taxon>Bacillota</taxon>
        <taxon>Bacilli</taxon>
        <taxon>Bacillales</taxon>
        <taxon>Paenibacillaceae</taxon>
        <taxon>Cohnella</taxon>
    </lineage>
</organism>